<evidence type="ECO:0000259" key="2">
    <source>
        <dbReference type="Pfam" id="PF00496"/>
    </source>
</evidence>
<protein>
    <submittedName>
        <fullName evidence="3">Peptide/nickel transport system substrate-binding protein</fullName>
    </submittedName>
</protein>
<dbReference type="Proteomes" id="UP001519332">
    <property type="component" value="Unassembled WGS sequence"/>
</dbReference>
<evidence type="ECO:0000313" key="4">
    <source>
        <dbReference type="Proteomes" id="UP001519332"/>
    </source>
</evidence>
<dbReference type="InterPro" id="IPR039424">
    <property type="entry name" value="SBP_5"/>
</dbReference>
<proteinExistence type="predicted"/>
<organism evidence="3 4">
    <name type="scientific">Kibdelosporangium banguiense</name>
    <dbReference type="NCBI Taxonomy" id="1365924"/>
    <lineage>
        <taxon>Bacteria</taxon>
        <taxon>Bacillati</taxon>
        <taxon>Actinomycetota</taxon>
        <taxon>Actinomycetes</taxon>
        <taxon>Pseudonocardiales</taxon>
        <taxon>Pseudonocardiaceae</taxon>
        <taxon>Kibdelosporangium</taxon>
    </lineage>
</organism>
<keyword evidence="1" id="KW-0732">Signal</keyword>
<dbReference type="SUPFAM" id="SSF53850">
    <property type="entry name" value="Periplasmic binding protein-like II"/>
    <property type="match status" value="1"/>
</dbReference>
<dbReference type="Pfam" id="PF00496">
    <property type="entry name" value="SBP_bac_5"/>
    <property type="match status" value="1"/>
</dbReference>
<feature type="chain" id="PRO_5046818106" evidence="1">
    <location>
        <begin position="36"/>
        <end position="550"/>
    </location>
</feature>
<dbReference type="PIRSF" id="PIRSF002741">
    <property type="entry name" value="MppA"/>
    <property type="match status" value="1"/>
</dbReference>
<dbReference type="PANTHER" id="PTHR30290:SF65">
    <property type="entry name" value="MONOACYL PHOSPHATIDYLINOSITOL TETRAMANNOSIDE-BINDING PROTEIN LPQW-RELATED"/>
    <property type="match status" value="1"/>
</dbReference>
<reference evidence="3 4" key="1">
    <citation type="submission" date="2021-03" db="EMBL/GenBank/DDBJ databases">
        <title>Sequencing the genomes of 1000 actinobacteria strains.</title>
        <authorList>
            <person name="Klenk H.-P."/>
        </authorList>
    </citation>
    <scope>NUCLEOTIDE SEQUENCE [LARGE SCALE GENOMIC DNA]</scope>
    <source>
        <strain evidence="3 4">DSM 46670</strain>
    </source>
</reference>
<feature type="signal peptide" evidence="1">
    <location>
        <begin position="1"/>
        <end position="35"/>
    </location>
</feature>
<dbReference type="Gene3D" id="3.90.76.10">
    <property type="entry name" value="Dipeptide-binding Protein, Domain 1"/>
    <property type="match status" value="1"/>
</dbReference>
<sequence length="550" mass="58909">MATSPTTPHSRGPLRAGAAVLAVLAVIGCSTGTQSNPGGPTQQELVASLPPAKGAVDTVTWNLTTGEPDTLFPPNAATYSGGQVAANLCDTLLTFDAGFTLKPNLATFRQADPLTLVYTIRDDAKFWDGQPVTAEDVAYSMNRAKDPSTIVSFAYQNVQDITVTGKNEVTVKFARPDVMFNGGMASIGGMVLQKAFSEKAGETLGSSGGGLMCSGPFKLDSWRSGDSITVSLNDNYWNADRRPFAKQVKFTFVTDGTALVQALNAGEIDGAYEIPPSAIPALRNSQAGKLTFGPSMQSMLLSVATPDGPLSDVKLRQSLQTLVTRDELAKAVYNGAAMPVYTVLTPATWPNDQKTAYQAAYDPFVRERAYNIEKAKKLVGESTYQGQSLVMAIQSGDEAISRTAQLIQQQAKQVGVNIEIKPLTPLVFSQAGYDANKRAGIDLILGTSFNSAPEPLEPLGFDFLPDQVYNYTNYTNETVTNLLTEARQTFDGAERAKKIIAAQQIFEPESALVPLLSLHTVTFLNNRLAGGITSFAYWSTPQMAYVGSAK</sequence>
<dbReference type="Gene3D" id="3.10.105.10">
    <property type="entry name" value="Dipeptide-binding Protein, Domain 3"/>
    <property type="match status" value="1"/>
</dbReference>
<dbReference type="InterPro" id="IPR000914">
    <property type="entry name" value="SBP_5_dom"/>
</dbReference>
<evidence type="ECO:0000256" key="1">
    <source>
        <dbReference type="SAM" id="SignalP"/>
    </source>
</evidence>
<dbReference type="CDD" id="cd00995">
    <property type="entry name" value="PBP2_NikA_DppA_OppA_like"/>
    <property type="match status" value="1"/>
</dbReference>
<comment type="caution">
    <text evidence="3">The sequence shown here is derived from an EMBL/GenBank/DDBJ whole genome shotgun (WGS) entry which is preliminary data.</text>
</comment>
<evidence type="ECO:0000313" key="3">
    <source>
        <dbReference type="EMBL" id="MBP2326454.1"/>
    </source>
</evidence>
<dbReference type="PANTHER" id="PTHR30290">
    <property type="entry name" value="PERIPLASMIC BINDING COMPONENT OF ABC TRANSPORTER"/>
    <property type="match status" value="1"/>
</dbReference>
<name>A0ABS4TR44_9PSEU</name>
<feature type="domain" description="Solute-binding protein family 5" evidence="2">
    <location>
        <begin position="101"/>
        <end position="459"/>
    </location>
</feature>
<keyword evidence="4" id="KW-1185">Reference proteome</keyword>
<gene>
    <name evidence="3" type="ORF">JOF56_006839</name>
</gene>
<dbReference type="InterPro" id="IPR030678">
    <property type="entry name" value="Peptide/Ni-bd"/>
</dbReference>
<dbReference type="EMBL" id="JAGINW010000001">
    <property type="protein sequence ID" value="MBP2326454.1"/>
    <property type="molecule type" value="Genomic_DNA"/>
</dbReference>
<accession>A0ABS4TR44</accession>
<dbReference type="Gene3D" id="3.40.190.10">
    <property type="entry name" value="Periplasmic binding protein-like II"/>
    <property type="match status" value="1"/>
</dbReference>
<dbReference type="RefSeq" id="WP_209643517.1">
    <property type="nucleotide sequence ID" value="NZ_JAGINW010000001.1"/>
</dbReference>